<protein>
    <submittedName>
        <fullName evidence="2">Uncharacterized protein</fullName>
    </submittedName>
</protein>
<feature type="transmembrane region" description="Helical" evidence="1">
    <location>
        <begin position="89"/>
        <end position="109"/>
    </location>
</feature>
<dbReference type="PANTHER" id="PTHR35519">
    <property type="entry name" value="MEMBRANE PROTEINS"/>
    <property type="match status" value="1"/>
</dbReference>
<feature type="transmembrane region" description="Helical" evidence="1">
    <location>
        <begin position="36"/>
        <end position="69"/>
    </location>
</feature>
<evidence type="ECO:0000313" key="2">
    <source>
        <dbReference type="EMBL" id="KAG2181155.1"/>
    </source>
</evidence>
<evidence type="ECO:0000256" key="1">
    <source>
        <dbReference type="SAM" id="Phobius"/>
    </source>
</evidence>
<name>A0A8H7PWS1_MORIS</name>
<accession>A0A8H7PWS1</accession>
<reference evidence="2" key="1">
    <citation type="submission" date="2020-12" db="EMBL/GenBank/DDBJ databases">
        <title>Metabolic potential, ecology and presence of endohyphal bacteria is reflected in genomic diversity of Mucoromycotina.</title>
        <authorList>
            <person name="Muszewska A."/>
            <person name="Okrasinska A."/>
            <person name="Steczkiewicz K."/>
            <person name="Drgas O."/>
            <person name="Orlowska M."/>
            <person name="Perlinska-Lenart U."/>
            <person name="Aleksandrzak-Piekarczyk T."/>
            <person name="Szatraj K."/>
            <person name="Zielenkiewicz U."/>
            <person name="Pilsyk S."/>
            <person name="Malc E."/>
            <person name="Mieczkowski P."/>
            <person name="Kruszewska J.S."/>
            <person name="Biernat P."/>
            <person name="Pawlowska J."/>
        </authorList>
    </citation>
    <scope>NUCLEOTIDE SEQUENCE</scope>
    <source>
        <strain evidence="2">WA0000067209</strain>
    </source>
</reference>
<keyword evidence="1" id="KW-1133">Transmembrane helix</keyword>
<dbReference type="EMBL" id="JAEPQZ010000005">
    <property type="protein sequence ID" value="KAG2181155.1"/>
    <property type="molecule type" value="Genomic_DNA"/>
</dbReference>
<keyword evidence="1" id="KW-0472">Membrane</keyword>
<keyword evidence="1" id="KW-0812">Transmembrane</keyword>
<sequence length="152" mass="17371">MKFTLQKKEKVPVILSEKEAKILGEYKRRVEMFDQMFKLCCCWIGWDMLLDLIPVVGKIISLGFAVSLYRLASKADLSPSVKSSMRWHTTVNFVIGLIPIVGLIFDIFYQANAKNCRILEKFLYQRARTSPAQPMEPEAAPVKPAPTFNKDL</sequence>
<dbReference type="Proteomes" id="UP000654370">
    <property type="component" value="Unassembled WGS sequence"/>
</dbReference>
<dbReference type="InterPro" id="IPR025187">
    <property type="entry name" value="DUF4112"/>
</dbReference>
<keyword evidence="3" id="KW-1185">Reference proteome</keyword>
<comment type="caution">
    <text evidence="2">The sequence shown here is derived from an EMBL/GenBank/DDBJ whole genome shotgun (WGS) entry which is preliminary data.</text>
</comment>
<dbReference type="Pfam" id="PF13430">
    <property type="entry name" value="DUF4112"/>
    <property type="match status" value="1"/>
</dbReference>
<dbReference type="AlphaFoldDB" id="A0A8H7PWS1"/>
<evidence type="ECO:0000313" key="3">
    <source>
        <dbReference type="Proteomes" id="UP000654370"/>
    </source>
</evidence>
<gene>
    <name evidence="2" type="ORF">INT43_008737</name>
</gene>
<organism evidence="2 3">
    <name type="scientific">Mortierella isabellina</name>
    <name type="common">Filamentous fungus</name>
    <name type="synonym">Umbelopsis isabellina</name>
    <dbReference type="NCBI Taxonomy" id="91625"/>
    <lineage>
        <taxon>Eukaryota</taxon>
        <taxon>Fungi</taxon>
        <taxon>Fungi incertae sedis</taxon>
        <taxon>Mucoromycota</taxon>
        <taxon>Mucoromycotina</taxon>
        <taxon>Umbelopsidomycetes</taxon>
        <taxon>Umbelopsidales</taxon>
        <taxon>Umbelopsidaceae</taxon>
        <taxon>Umbelopsis</taxon>
    </lineage>
</organism>
<proteinExistence type="predicted"/>
<dbReference type="PANTHER" id="PTHR35519:SF2">
    <property type="entry name" value="PH DOMAIN PROTEIN"/>
    <property type="match status" value="1"/>
</dbReference>
<dbReference type="OrthoDB" id="2103474at2759"/>